<evidence type="ECO:0000259" key="1">
    <source>
        <dbReference type="Pfam" id="PF01935"/>
    </source>
</evidence>
<dbReference type="PANTHER" id="PTHR42957">
    <property type="entry name" value="HELICASE MJ1565-RELATED"/>
    <property type="match status" value="1"/>
</dbReference>
<protein>
    <submittedName>
        <fullName evidence="2">ATP-binding protein</fullName>
    </submittedName>
</protein>
<dbReference type="GO" id="GO:0005524">
    <property type="term" value="F:ATP binding"/>
    <property type="evidence" value="ECO:0007669"/>
    <property type="project" value="UniProtKB-KW"/>
</dbReference>
<keyword evidence="2" id="KW-0067">ATP-binding</keyword>
<reference evidence="3" key="1">
    <citation type="journal article" date="2019" name="Int. J. Syst. Evol. Microbiol.">
        <title>The Global Catalogue of Microorganisms (GCM) 10K type strain sequencing project: providing services to taxonomists for standard genome sequencing and annotation.</title>
        <authorList>
            <consortium name="The Broad Institute Genomics Platform"/>
            <consortium name="The Broad Institute Genome Sequencing Center for Infectious Disease"/>
            <person name="Wu L."/>
            <person name="Ma J."/>
        </authorList>
    </citation>
    <scope>NUCLEOTIDE SEQUENCE [LARGE SCALE GENOMIC DNA]</scope>
    <source>
        <strain evidence="3">KCTC 33576</strain>
    </source>
</reference>
<dbReference type="Proteomes" id="UP001597391">
    <property type="component" value="Unassembled WGS sequence"/>
</dbReference>
<dbReference type="PANTHER" id="PTHR42957:SF1">
    <property type="entry name" value="HELICASE MJ1565-RELATED"/>
    <property type="match status" value="1"/>
</dbReference>
<comment type="caution">
    <text evidence="2">The sequence shown here is derived from an EMBL/GenBank/DDBJ whole genome shotgun (WGS) entry which is preliminary data.</text>
</comment>
<dbReference type="InterPro" id="IPR027417">
    <property type="entry name" value="P-loop_NTPase"/>
</dbReference>
<keyword evidence="3" id="KW-1185">Reference proteome</keyword>
<dbReference type="InterPro" id="IPR002789">
    <property type="entry name" value="HerA_central"/>
</dbReference>
<name>A0ABW5XBY7_9MICO</name>
<sequence length="444" mass="48956">MGLLSQQLEPEKRLQLGTFVADPTAKAVADGDRLFQRHAALLGSTGSGKSWSVALILERARALAHPNLIVFDMHGEYTPLTAGEDAVAKGFRIAGPAESIGEDGTLFLPWWLLNQEEMQALLLDRSEANAPNQAARLLHHVRALKHEQLVADGRTDLAQRFTVDSPVPFSLDELLARLEADDIEMVPGSTSRGAAGPFKGKLTRFIARLRSRVEDRRYGFMFAPPQSDVGYEWLHELAKKLLGTKPGIKVIDFSEVPSDVLPVVVGVLARVLYEIHFWTDEDVRTPVTFVCDEAHLYLPASAPDPAEQRALESFERIAKEGRKYGISLLVVSQRPSDVSRTVLSQCNNFVVLRLTNDQDQAVVKRLMPDSMEGIAAALPLLDVGEALLLGDAIILPTRIRLDAPKVKPASATRNFWTEWNETSVEDSDLVAAVESMRAQTRTKA</sequence>
<dbReference type="Pfam" id="PF01935">
    <property type="entry name" value="DUF87"/>
    <property type="match status" value="1"/>
</dbReference>
<dbReference type="Gene3D" id="3.40.50.300">
    <property type="entry name" value="P-loop containing nucleotide triphosphate hydrolases"/>
    <property type="match status" value="2"/>
</dbReference>
<proteinExistence type="predicted"/>
<accession>A0ABW5XBY7</accession>
<dbReference type="CDD" id="cd01127">
    <property type="entry name" value="TrwB_TraG_TraD_VirD4"/>
    <property type="match status" value="1"/>
</dbReference>
<keyword evidence="2" id="KW-0547">Nucleotide-binding</keyword>
<gene>
    <name evidence="2" type="ORF">ACFSYH_01230</name>
</gene>
<dbReference type="RefSeq" id="WP_377464632.1">
    <property type="nucleotide sequence ID" value="NZ_JBHUOP010000001.1"/>
</dbReference>
<dbReference type="InterPro" id="IPR008571">
    <property type="entry name" value="HerA-like"/>
</dbReference>
<feature type="domain" description="Helicase HerA central" evidence="1">
    <location>
        <begin position="15"/>
        <end position="270"/>
    </location>
</feature>
<dbReference type="EMBL" id="JBHUOP010000001">
    <property type="protein sequence ID" value="MFD2839198.1"/>
    <property type="molecule type" value="Genomic_DNA"/>
</dbReference>
<dbReference type="SUPFAM" id="SSF52540">
    <property type="entry name" value="P-loop containing nucleoside triphosphate hydrolases"/>
    <property type="match status" value="1"/>
</dbReference>
<evidence type="ECO:0000313" key="3">
    <source>
        <dbReference type="Proteomes" id="UP001597391"/>
    </source>
</evidence>
<organism evidence="2 3">
    <name type="scientific">Populibacterium corticicola</name>
    <dbReference type="NCBI Taxonomy" id="1812826"/>
    <lineage>
        <taxon>Bacteria</taxon>
        <taxon>Bacillati</taxon>
        <taxon>Actinomycetota</taxon>
        <taxon>Actinomycetes</taxon>
        <taxon>Micrococcales</taxon>
        <taxon>Jonesiaceae</taxon>
        <taxon>Populibacterium</taxon>
    </lineage>
</organism>
<evidence type="ECO:0000313" key="2">
    <source>
        <dbReference type="EMBL" id="MFD2839198.1"/>
    </source>
</evidence>